<dbReference type="EMBL" id="JARXRN010000029">
    <property type="protein sequence ID" value="MDH5832156.1"/>
    <property type="molecule type" value="Genomic_DNA"/>
</dbReference>
<evidence type="ECO:0008006" key="4">
    <source>
        <dbReference type="Google" id="ProtNLM"/>
    </source>
</evidence>
<reference evidence="2 3" key="1">
    <citation type="submission" date="2023-04" db="EMBL/GenBank/DDBJ databases">
        <title>Luteimonas sp. M1R5S18.</title>
        <authorList>
            <person name="Sun J.-Q."/>
        </authorList>
    </citation>
    <scope>NUCLEOTIDE SEQUENCE [LARGE SCALE GENOMIC DNA]</scope>
    <source>
        <strain evidence="2 3">M1R5S18</strain>
    </source>
</reference>
<dbReference type="Proteomes" id="UP001156831">
    <property type="component" value="Unassembled WGS sequence"/>
</dbReference>
<feature type="compositionally biased region" description="Acidic residues" evidence="1">
    <location>
        <begin position="188"/>
        <end position="199"/>
    </location>
</feature>
<proteinExistence type="predicted"/>
<sequence>MSSGTMTVAEYAAHRGCSDSYIRRMRRQGKLVVAPGTSRIVVADSDALLDDITDPVRGGDRTREAAAAAVPVHTHVVPPSAPSVQEAVRRERLAKAQLAELELGELTRALTRTVDVERTTFTLVRAALNEMMGMSGRLRAKLAATTDPAACAALLDAEVRLIAARMQEAAQRLAAERNGSRTPAPPADAEDEEAAGDDA</sequence>
<evidence type="ECO:0000313" key="2">
    <source>
        <dbReference type="EMBL" id="MDH5832156.1"/>
    </source>
</evidence>
<evidence type="ECO:0000256" key="1">
    <source>
        <dbReference type="SAM" id="MobiDB-lite"/>
    </source>
</evidence>
<name>A0ABT6JPW6_9GAMM</name>
<dbReference type="RefSeq" id="WP_280603177.1">
    <property type="nucleotide sequence ID" value="NZ_JARXRN010000029.1"/>
</dbReference>
<keyword evidence="3" id="KW-1185">Reference proteome</keyword>
<evidence type="ECO:0000313" key="3">
    <source>
        <dbReference type="Proteomes" id="UP001156831"/>
    </source>
</evidence>
<comment type="caution">
    <text evidence="2">The sequence shown here is derived from an EMBL/GenBank/DDBJ whole genome shotgun (WGS) entry which is preliminary data.</text>
</comment>
<organism evidence="2 3">
    <name type="scientific">Luteimonas rhizosphaericola</name>
    <dbReference type="NCBI Taxonomy" id="3042024"/>
    <lineage>
        <taxon>Bacteria</taxon>
        <taxon>Pseudomonadati</taxon>
        <taxon>Pseudomonadota</taxon>
        <taxon>Gammaproteobacteria</taxon>
        <taxon>Lysobacterales</taxon>
        <taxon>Lysobacteraceae</taxon>
        <taxon>Luteimonas</taxon>
    </lineage>
</organism>
<gene>
    <name evidence="2" type="ORF">QFW80_16685</name>
</gene>
<protein>
    <recommendedName>
        <fullName evidence="4">Terminase small subunit</fullName>
    </recommendedName>
</protein>
<accession>A0ABT6JPW6</accession>
<feature type="region of interest" description="Disordered" evidence="1">
    <location>
        <begin position="170"/>
        <end position="199"/>
    </location>
</feature>